<name>A0A5Q2N4P7_9FIRM</name>
<dbReference type="PROSITE" id="PS51257">
    <property type="entry name" value="PROKAR_LIPOPROTEIN"/>
    <property type="match status" value="1"/>
</dbReference>
<feature type="signal peptide" evidence="1">
    <location>
        <begin position="1"/>
        <end position="25"/>
    </location>
</feature>
<dbReference type="Pfam" id="PF09826">
    <property type="entry name" value="Beta_propel"/>
    <property type="match status" value="1"/>
</dbReference>
<dbReference type="Proteomes" id="UP000366051">
    <property type="component" value="Chromosome"/>
</dbReference>
<dbReference type="AlphaFoldDB" id="A0A5Q2N4P7"/>
<dbReference type="OrthoDB" id="9778998at2"/>
<dbReference type="InterPro" id="IPR019198">
    <property type="entry name" value="Beta_propeller_containing"/>
</dbReference>
<evidence type="ECO:0000313" key="3">
    <source>
        <dbReference type="Proteomes" id="UP000366051"/>
    </source>
</evidence>
<organism evidence="2 3">
    <name type="scientific">Heliorestis convoluta</name>
    <dbReference type="NCBI Taxonomy" id="356322"/>
    <lineage>
        <taxon>Bacteria</taxon>
        <taxon>Bacillati</taxon>
        <taxon>Bacillota</taxon>
        <taxon>Clostridia</taxon>
        <taxon>Eubacteriales</taxon>
        <taxon>Heliobacteriaceae</taxon>
        <taxon>Heliorestis</taxon>
    </lineage>
</organism>
<proteinExistence type="predicted"/>
<feature type="chain" id="PRO_5039596962" description="Lipoprotein" evidence="1">
    <location>
        <begin position="26"/>
        <end position="586"/>
    </location>
</feature>
<reference evidence="3" key="1">
    <citation type="submission" date="2019-11" db="EMBL/GenBank/DDBJ databases">
        <title>Genome sequence of Heliorestis convoluta strain HH, an alkaliphilic and minimalistic phototrophic bacterium from a soda lake in Egypt.</title>
        <authorList>
            <person name="Dewey E.D."/>
            <person name="Stokes L.M."/>
            <person name="Burchell B.M."/>
            <person name="Shaffer K.N."/>
            <person name="Huntington A.M."/>
            <person name="Baker J.M."/>
            <person name="Nadendla S."/>
            <person name="Giglio M.G."/>
            <person name="Touchman J.W."/>
            <person name="Blankenship R.E."/>
            <person name="Madigan M.T."/>
            <person name="Sattley W.M."/>
        </authorList>
    </citation>
    <scope>NUCLEOTIDE SEQUENCE [LARGE SCALE GENOMIC DNA]</scope>
    <source>
        <strain evidence="3">HH</strain>
    </source>
</reference>
<accession>A0A5Q2N4P7</accession>
<dbReference type="KEGG" id="hcv:FTV88_1398"/>
<evidence type="ECO:0000256" key="1">
    <source>
        <dbReference type="SAM" id="SignalP"/>
    </source>
</evidence>
<keyword evidence="3" id="KW-1185">Reference proteome</keyword>
<evidence type="ECO:0008006" key="4">
    <source>
        <dbReference type="Google" id="ProtNLM"/>
    </source>
</evidence>
<sequence length="586" mass="67036">MRDFSRVCKNIVIAFLAVLTLPLLSACGAEKQGENLYNQDLPVLNRTNHPVNDSDEVMPDLKEIEKKEKVEEGGLLQWDDRYLYTVKGNQLLIAQIMPVDEMKILQVVEIEDGFYPVDLFVEGRHLALIGTVEKDRAVYEDSVEQDRAFFTPASVKALVYEIDDYFQLQLKRKVLLEGRYLSSRRVGAVLYLIANRSRSYHPSEGDQKEVWSAFFDTASAENPAVIDVPEIHYFPYYVEPEYLLVASFNMLQHEQKAQIAAYLGAGEYVYASPKNLYVAVTQYNPKNPLIVAPEQERVNPLGSLTLDEHTSIYKFAIQDGKLVFKGQGTVPGTLLHRYSMDEQEGKLRIVTTKGNPWVEGEGGARQQLYLLDETLSIAGKLEEIAPGEQLTTLCFLDKEIFLVTFQEESTLHRIAIETDSKVLNLTKIMHFPGYYNLLYPYGDRSLLGLGKDKGILLSFFDLSDPDQPVSNEKFVERVGHYGSDTPLFRDQHSLFIGKDSKIIAFPVKITEEDKEKEAFFGFYVYRFDEEKGFHLMGKIEEAQKDWEEGWTGRIFTIEKNFYTVSPSKVQVFGLEQLEYRGELRFP</sequence>
<evidence type="ECO:0000313" key="2">
    <source>
        <dbReference type="EMBL" id="QGG47545.1"/>
    </source>
</evidence>
<dbReference type="RefSeq" id="WP_153724900.1">
    <property type="nucleotide sequence ID" value="NZ_CP045875.1"/>
</dbReference>
<dbReference type="EMBL" id="CP045875">
    <property type="protein sequence ID" value="QGG47545.1"/>
    <property type="molecule type" value="Genomic_DNA"/>
</dbReference>
<gene>
    <name evidence="2" type="ORF">FTV88_1398</name>
</gene>
<protein>
    <recommendedName>
        <fullName evidence="4">Lipoprotein</fullName>
    </recommendedName>
</protein>
<keyword evidence="1" id="KW-0732">Signal</keyword>